<dbReference type="KEGG" id="shj:SHELI_v1c05220"/>
<dbReference type="Proteomes" id="UP000094378">
    <property type="component" value="Chromosome"/>
</dbReference>
<gene>
    <name evidence="1" type="ORF">SHELI_v1c05220</name>
</gene>
<evidence type="ECO:0000313" key="2">
    <source>
        <dbReference type="Proteomes" id="UP000094378"/>
    </source>
</evidence>
<reference evidence="1 2" key="1">
    <citation type="submission" date="2016-08" db="EMBL/GenBank/DDBJ databases">
        <title>Complete genome sequence of Spiroplasma helicoides TABS-2 (DSM 22551).</title>
        <authorList>
            <person name="Shen W.-Y."/>
            <person name="Lo W.-S."/>
            <person name="Lai Y.-C."/>
            <person name="Kuo C.-H."/>
        </authorList>
    </citation>
    <scope>NUCLEOTIDE SEQUENCE [LARGE SCALE GENOMIC DNA]</scope>
    <source>
        <strain evidence="1 2">TABS-2</strain>
    </source>
</reference>
<protein>
    <submittedName>
        <fullName evidence="1">Uncharacterized protein</fullName>
    </submittedName>
</protein>
<dbReference type="RefSeq" id="WP_069116438.1">
    <property type="nucleotide sequence ID" value="NZ_CP017015.1"/>
</dbReference>
<proteinExistence type="predicted"/>
<dbReference type="STRING" id="216938.SHELI_v1c05220"/>
<dbReference type="OrthoDB" id="388978at2"/>
<name>A0A1B3SKM2_9MOLU</name>
<dbReference type="EMBL" id="CP017015">
    <property type="protein sequence ID" value="AOG60473.1"/>
    <property type="molecule type" value="Genomic_DNA"/>
</dbReference>
<keyword evidence="2" id="KW-1185">Reference proteome</keyword>
<evidence type="ECO:0000313" key="1">
    <source>
        <dbReference type="EMBL" id="AOG60473.1"/>
    </source>
</evidence>
<accession>A0A1B3SKM2</accession>
<sequence>MEWVIKIKDKIYDFDSRFNTATKRNLLYKSVYDKNGNNFINITCARCYKDDLCGAKLDLNFSNKERLNYYISTSKNNEHKQWCVNYINDKIISKRFKNIISVDLINNFYKNNIIQIREKKEDNIFLLTLNYEKDDIFLIKNKICSKNVKRITIDSAQAYFFEVFKKNILKKGLSMFEDDYKHNCYDVYNNKNKSININLIAEKLKKIPIKFNIVDFTSSNYDSFDENGNLIITIKYVDFFRLEKNKEINTKLLFKKIKPDVKESKLVLKITNKYLIDKIIKLKNIAKIENSNSKLNNEIKYGLSFLTNKERHIDIKENELILSLDVLEYEQFFAVTKNNKYQILDEFIDSRQIK</sequence>
<organism evidence="1 2">
    <name type="scientific">Spiroplasma helicoides</name>
    <dbReference type="NCBI Taxonomy" id="216938"/>
    <lineage>
        <taxon>Bacteria</taxon>
        <taxon>Bacillati</taxon>
        <taxon>Mycoplasmatota</taxon>
        <taxon>Mollicutes</taxon>
        <taxon>Entomoplasmatales</taxon>
        <taxon>Spiroplasmataceae</taxon>
        <taxon>Spiroplasma</taxon>
    </lineage>
</organism>
<dbReference type="AlphaFoldDB" id="A0A1B3SKM2"/>